<dbReference type="InParanoid" id="G0N2Y6"/>
<accession>G0N2Y6</accession>
<sequence>MLRMSKRALKKEMREGVQVGVLDVRPETEITTLQVNDPRLGSPDYTGASRTGSDENGSGGPPGQECWRCSSPFQITEDGSSAEILPLKLGISAHQAGREI</sequence>
<evidence type="ECO:0000313" key="3">
    <source>
        <dbReference type="Proteomes" id="UP000008068"/>
    </source>
</evidence>
<dbReference type="Proteomes" id="UP000008068">
    <property type="component" value="Unassembled WGS sequence"/>
</dbReference>
<evidence type="ECO:0000256" key="1">
    <source>
        <dbReference type="SAM" id="MobiDB-lite"/>
    </source>
</evidence>
<name>G0N2Y6_CAEBE</name>
<protein>
    <submittedName>
        <fullName evidence="2">Uncharacterized protein</fullName>
    </submittedName>
</protein>
<dbReference type="EMBL" id="GL379832">
    <property type="protein sequence ID" value="EGT51184.1"/>
    <property type="molecule type" value="Genomic_DNA"/>
</dbReference>
<proteinExistence type="predicted"/>
<keyword evidence="3" id="KW-1185">Reference proteome</keyword>
<evidence type="ECO:0000313" key="2">
    <source>
        <dbReference type="EMBL" id="EGT51184.1"/>
    </source>
</evidence>
<feature type="region of interest" description="Disordered" evidence="1">
    <location>
        <begin position="30"/>
        <end position="68"/>
    </location>
</feature>
<organism evidence="3">
    <name type="scientific">Caenorhabditis brenneri</name>
    <name type="common">Nematode worm</name>
    <dbReference type="NCBI Taxonomy" id="135651"/>
    <lineage>
        <taxon>Eukaryota</taxon>
        <taxon>Metazoa</taxon>
        <taxon>Ecdysozoa</taxon>
        <taxon>Nematoda</taxon>
        <taxon>Chromadorea</taxon>
        <taxon>Rhabditida</taxon>
        <taxon>Rhabditina</taxon>
        <taxon>Rhabditomorpha</taxon>
        <taxon>Rhabditoidea</taxon>
        <taxon>Rhabditidae</taxon>
        <taxon>Peloderinae</taxon>
        <taxon>Caenorhabditis</taxon>
    </lineage>
</organism>
<reference evidence="3" key="1">
    <citation type="submission" date="2011-07" db="EMBL/GenBank/DDBJ databases">
        <authorList>
            <consortium name="Caenorhabditis brenneri Sequencing and Analysis Consortium"/>
            <person name="Wilson R.K."/>
        </authorList>
    </citation>
    <scope>NUCLEOTIDE SEQUENCE [LARGE SCALE GENOMIC DNA]</scope>
    <source>
        <strain evidence="3">PB2801</strain>
    </source>
</reference>
<gene>
    <name evidence="2" type="ORF">CAEBREN_13668</name>
</gene>
<dbReference type="AlphaFoldDB" id="G0N2Y6"/>
<dbReference type="HOGENOM" id="CLU_2308524_0_0_1"/>